<dbReference type="InterPro" id="IPR015943">
    <property type="entry name" value="WD40/YVTN_repeat-like_dom_sf"/>
</dbReference>
<keyword evidence="2" id="KW-1185">Reference proteome</keyword>
<dbReference type="AlphaFoldDB" id="A0A317SRU2"/>
<accession>A0A317SRU2</accession>
<organism evidence="1 2">
    <name type="scientific">Tuber magnatum</name>
    <name type="common">white Piedmont truffle</name>
    <dbReference type="NCBI Taxonomy" id="42249"/>
    <lineage>
        <taxon>Eukaryota</taxon>
        <taxon>Fungi</taxon>
        <taxon>Dikarya</taxon>
        <taxon>Ascomycota</taxon>
        <taxon>Pezizomycotina</taxon>
        <taxon>Pezizomycetes</taxon>
        <taxon>Pezizales</taxon>
        <taxon>Tuberaceae</taxon>
        <taxon>Tuber</taxon>
    </lineage>
</organism>
<dbReference type="Gene3D" id="2.130.10.10">
    <property type="entry name" value="YVTN repeat-like/Quinoprotein amine dehydrogenase"/>
    <property type="match status" value="1"/>
</dbReference>
<dbReference type="STRING" id="42249.A0A317SRU2"/>
<dbReference type="EMBL" id="PYWC01000027">
    <property type="protein sequence ID" value="PWW77089.1"/>
    <property type="molecule type" value="Genomic_DNA"/>
</dbReference>
<dbReference type="Proteomes" id="UP000246991">
    <property type="component" value="Unassembled WGS sequence"/>
</dbReference>
<dbReference type="InterPro" id="IPR001680">
    <property type="entry name" value="WD40_rpt"/>
</dbReference>
<dbReference type="InterPro" id="IPR006594">
    <property type="entry name" value="LisH"/>
</dbReference>
<reference evidence="1 2" key="1">
    <citation type="submission" date="2018-03" db="EMBL/GenBank/DDBJ databases">
        <title>Genomes of Pezizomycetes fungi and the evolution of truffles.</title>
        <authorList>
            <person name="Murat C."/>
            <person name="Payen T."/>
            <person name="Noel B."/>
            <person name="Kuo A."/>
            <person name="Martin F.M."/>
        </authorList>
    </citation>
    <scope>NUCLEOTIDE SEQUENCE [LARGE SCALE GENOMIC DNA]</scope>
    <source>
        <strain evidence="1">091103-1</strain>
    </source>
</reference>
<dbReference type="SUPFAM" id="SSF50978">
    <property type="entry name" value="WD40 repeat-like"/>
    <property type="match status" value="1"/>
</dbReference>
<evidence type="ECO:0000313" key="2">
    <source>
        <dbReference type="Proteomes" id="UP000246991"/>
    </source>
</evidence>
<sequence length="416" mass="44836">MPALDSSALLVARFLRSNGYEKSLKTFLEEANLDEKSLDLGPGGGLTIEEVLDEKRQFDLSLALEKVAISDNDEPEFSIPYPSIPHIVSDPGIPASNVLFVSVADIRTLGGPSLLATTADRALRIYTARAPYKLLRSHTHLHPSAILCCAVLQSKWLISTSMSGHVVISDAASGKVISSDKPHVKYAVKVLAHDRLPYVVTSGYDNTIVLHSLTLGDEGTPKLSELHRLQLSAHPEGMSFVALPTGEEALVYSLRDSTFLHYHLLAPSLPVHSKRNLAPTAASWVTFHAMSILPHLNGSSLLGIVTSSVPHMKFLLVRVDSEEVIMEVFTGAPQSAYSTAVFGWRVGGDGVWVNGDDGVVRGIERKTGKVVARLKASEGGEKVRTLWTGIVDGREVLVTGGFDKGIKVWVPEGVAA</sequence>
<comment type="caution">
    <text evidence="1">The sequence shown here is derived from an EMBL/GenBank/DDBJ whole genome shotgun (WGS) entry which is preliminary data.</text>
</comment>
<evidence type="ECO:0000313" key="1">
    <source>
        <dbReference type="EMBL" id="PWW77089.1"/>
    </source>
</evidence>
<dbReference type="PROSITE" id="PS50896">
    <property type="entry name" value="LISH"/>
    <property type="match status" value="1"/>
</dbReference>
<dbReference type="SMART" id="SM00320">
    <property type="entry name" value="WD40"/>
    <property type="match status" value="3"/>
</dbReference>
<protein>
    <submittedName>
        <fullName evidence="1">Uncharacterized protein</fullName>
    </submittedName>
</protein>
<dbReference type="InterPro" id="IPR036322">
    <property type="entry name" value="WD40_repeat_dom_sf"/>
</dbReference>
<proteinExistence type="predicted"/>
<dbReference type="OrthoDB" id="1932312at2759"/>
<gene>
    <name evidence="1" type="ORF">C7212DRAFT_278407</name>
</gene>
<name>A0A317SRU2_9PEZI</name>